<dbReference type="PANTHER" id="PTHR24198">
    <property type="entry name" value="ANKYRIN REPEAT AND PROTEIN KINASE DOMAIN-CONTAINING PROTEIN"/>
    <property type="match status" value="1"/>
</dbReference>
<dbReference type="GeneID" id="100368407"/>
<dbReference type="SUPFAM" id="SSF48403">
    <property type="entry name" value="Ankyrin repeat"/>
    <property type="match status" value="2"/>
</dbReference>
<keyword evidence="4" id="KW-0175">Coiled coil</keyword>
<accession>A0ABM0LZ51</accession>
<evidence type="ECO:0000313" key="5">
    <source>
        <dbReference type="Proteomes" id="UP000694865"/>
    </source>
</evidence>
<feature type="coiled-coil region" evidence="4">
    <location>
        <begin position="85"/>
        <end position="112"/>
    </location>
</feature>
<dbReference type="InterPro" id="IPR036770">
    <property type="entry name" value="Ankyrin_rpt-contain_sf"/>
</dbReference>
<protein>
    <submittedName>
        <fullName evidence="6">Ankyrin-3-like</fullName>
    </submittedName>
</protein>
<keyword evidence="2 3" id="KW-0040">ANK repeat</keyword>
<dbReference type="PRINTS" id="PR01415">
    <property type="entry name" value="ANKYRIN"/>
</dbReference>
<proteinExistence type="predicted"/>
<feature type="repeat" description="ANK" evidence="3">
    <location>
        <begin position="627"/>
        <end position="660"/>
    </location>
</feature>
<keyword evidence="5" id="KW-1185">Reference proteome</keyword>
<feature type="repeat" description="ANK" evidence="3">
    <location>
        <begin position="305"/>
        <end position="354"/>
    </location>
</feature>
<dbReference type="Pfam" id="PF13637">
    <property type="entry name" value="Ank_4"/>
    <property type="match status" value="1"/>
</dbReference>
<dbReference type="PROSITE" id="PS50088">
    <property type="entry name" value="ANK_REPEAT"/>
    <property type="match status" value="3"/>
</dbReference>
<dbReference type="SMART" id="SM00248">
    <property type="entry name" value="ANK"/>
    <property type="match status" value="9"/>
</dbReference>
<evidence type="ECO:0000256" key="2">
    <source>
        <dbReference type="ARBA" id="ARBA00023043"/>
    </source>
</evidence>
<dbReference type="Proteomes" id="UP000694865">
    <property type="component" value="Unplaced"/>
</dbReference>
<sequence>MLNDRWTINLALKVFEKMIRLETLVDSEDLVQADPMAMSAYLCVYFMCGFKLRQARSVINRLAELVQLNREANYELENFPAIINTMQQLKRKKELKSNLDAYEEETKKLHKLYDVGECERWWKHIDEIQAETRGIVAERMRQRFDTITVPRNITITDLCLSMVINLNLTSGSGFYHAKSKETFTPDRKIVLKDVNTGDFIDDFTQAKGQKKVSIRKILGLPKHDVIEVNPSDYPQYEMYFESQSRNKTLKAGSIFLYQVFPGNTLQWELLYFKAAKMGELDTVQKLVVFFKSKRPTFINAKEKRTGNTALHWAARNGHYNSNGASPFFCAVEGLTKGISQLLVEWGANVHAKNNQSRTAFVLVRNDELKVFLLEYYEHLTDVVPKLMDGDVELLKCLVEYHVTGIRQFSSLRSRCVNGSTLIHTAAYFGAIQVIKVLLKERVDVNLLDYKGATPLHRAKDIDTIKVLLDNGALINAEDSEGNTALHVKCYGESNKPTETQCIKLLLAKGISLTHRNNKQLLAAHCCAMQGRVDALEILLEFDKNAEIPQALDKEDPKSPPSLIHLAIANDFLDCSQWLVDNGYEFKSGEQDLLVHRILTEQIKCKNRVDVMKFLLDNGADMSQRYAGGNTALHYASGMTGPTDILELLIAYGANVDAVNDDSASALFFSMQCNNMYAASVLIDNGANVRHKNIQGLSSFDCIMDFDEWIECPYFNDEIKARLKAYSLKHTRDLVRAITKKVKGNQSVHVMQQSSPTMPASLLGSQSKTLALNQSQGSLQTQSKMLIPISPQLQQIPMATSSGRTSGVMFPPLKQNSFLMY</sequence>
<dbReference type="PANTHER" id="PTHR24198:SF165">
    <property type="entry name" value="ANKYRIN REPEAT-CONTAINING PROTEIN-RELATED"/>
    <property type="match status" value="1"/>
</dbReference>
<evidence type="ECO:0000256" key="3">
    <source>
        <dbReference type="PROSITE-ProRule" id="PRU00023"/>
    </source>
</evidence>
<organism evidence="5 6">
    <name type="scientific">Saccoglossus kowalevskii</name>
    <name type="common">Acorn worm</name>
    <dbReference type="NCBI Taxonomy" id="10224"/>
    <lineage>
        <taxon>Eukaryota</taxon>
        <taxon>Metazoa</taxon>
        <taxon>Hemichordata</taxon>
        <taxon>Enteropneusta</taxon>
        <taxon>Harrimaniidae</taxon>
        <taxon>Saccoglossus</taxon>
    </lineage>
</organism>
<keyword evidence="1" id="KW-0677">Repeat</keyword>
<evidence type="ECO:0000256" key="1">
    <source>
        <dbReference type="ARBA" id="ARBA00022737"/>
    </source>
</evidence>
<evidence type="ECO:0000256" key="4">
    <source>
        <dbReference type="SAM" id="Coils"/>
    </source>
</evidence>
<dbReference type="PROSITE" id="PS50297">
    <property type="entry name" value="ANK_REP_REGION"/>
    <property type="match status" value="2"/>
</dbReference>
<dbReference type="Gene3D" id="1.25.40.20">
    <property type="entry name" value="Ankyrin repeat-containing domain"/>
    <property type="match status" value="3"/>
</dbReference>
<evidence type="ECO:0000313" key="6">
    <source>
        <dbReference type="RefSeq" id="XP_006813042.1"/>
    </source>
</evidence>
<feature type="repeat" description="ANK" evidence="3">
    <location>
        <begin position="417"/>
        <end position="449"/>
    </location>
</feature>
<dbReference type="RefSeq" id="XP_006813042.1">
    <property type="nucleotide sequence ID" value="XM_006812979.1"/>
</dbReference>
<name>A0ABM0LZ51_SACKO</name>
<dbReference type="Pfam" id="PF12796">
    <property type="entry name" value="Ank_2"/>
    <property type="match status" value="2"/>
</dbReference>
<gene>
    <name evidence="6" type="primary">LOC100368407</name>
</gene>
<reference evidence="6" key="1">
    <citation type="submission" date="2025-08" db="UniProtKB">
        <authorList>
            <consortium name="RefSeq"/>
        </authorList>
    </citation>
    <scope>IDENTIFICATION</scope>
    <source>
        <tissue evidence="6">Testes</tissue>
    </source>
</reference>
<dbReference type="InterPro" id="IPR002110">
    <property type="entry name" value="Ankyrin_rpt"/>
</dbReference>